<evidence type="ECO:0000313" key="4">
    <source>
        <dbReference type="Proteomes" id="UP001500542"/>
    </source>
</evidence>
<evidence type="ECO:0000259" key="2">
    <source>
        <dbReference type="Pfam" id="PF01243"/>
    </source>
</evidence>
<organism evidence="3 4">
    <name type="scientific">Kribbella koreensis</name>
    <dbReference type="NCBI Taxonomy" id="57909"/>
    <lineage>
        <taxon>Bacteria</taxon>
        <taxon>Bacillati</taxon>
        <taxon>Actinomycetota</taxon>
        <taxon>Actinomycetes</taxon>
        <taxon>Propionibacteriales</taxon>
        <taxon>Kribbellaceae</taxon>
        <taxon>Kribbella</taxon>
    </lineage>
</organism>
<dbReference type="InterPro" id="IPR011576">
    <property type="entry name" value="Pyridox_Oxase_N"/>
</dbReference>
<evidence type="ECO:0000313" key="3">
    <source>
        <dbReference type="EMBL" id="GAA0951520.1"/>
    </source>
</evidence>
<evidence type="ECO:0000256" key="1">
    <source>
        <dbReference type="ARBA" id="ARBA00023002"/>
    </source>
</evidence>
<dbReference type="PANTHER" id="PTHR35176:SF6">
    <property type="entry name" value="HEME OXYGENASE HI_0854-RELATED"/>
    <property type="match status" value="1"/>
</dbReference>
<dbReference type="RefSeq" id="WP_343975648.1">
    <property type="nucleotide sequence ID" value="NZ_BAAAHK010000013.1"/>
</dbReference>
<proteinExistence type="predicted"/>
<feature type="domain" description="Pyridoxamine 5'-phosphate oxidase N-terminal" evidence="2">
    <location>
        <begin position="9"/>
        <end position="135"/>
    </location>
</feature>
<dbReference type="SUPFAM" id="SSF50475">
    <property type="entry name" value="FMN-binding split barrel"/>
    <property type="match status" value="1"/>
</dbReference>
<dbReference type="Pfam" id="PF01243">
    <property type="entry name" value="PNPOx_N"/>
    <property type="match status" value="1"/>
</dbReference>
<dbReference type="EMBL" id="BAAAHK010000013">
    <property type="protein sequence ID" value="GAA0951520.1"/>
    <property type="molecule type" value="Genomic_DNA"/>
</dbReference>
<comment type="caution">
    <text evidence="3">The sequence shown here is derived from an EMBL/GenBank/DDBJ whole genome shotgun (WGS) entry which is preliminary data.</text>
</comment>
<accession>A0ABP4BLG8</accession>
<dbReference type="PANTHER" id="PTHR35176">
    <property type="entry name" value="HEME OXYGENASE HI_0854-RELATED"/>
    <property type="match status" value="1"/>
</dbReference>
<reference evidence="4" key="1">
    <citation type="journal article" date="2019" name="Int. J. Syst. Evol. Microbiol.">
        <title>The Global Catalogue of Microorganisms (GCM) 10K type strain sequencing project: providing services to taxonomists for standard genome sequencing and annotation.</title>
        <authorList>
            <consortium name="The Broad Institute Genomics Platform"/>
            <consortium name="The Broad Institute Genome Sequencing Center for Infectious Disease"/>
            <person name="Wu L."/>
            <person name="Ma J."/>
        </authorList>
    </citation>
    <scope>NUCLEOTIDE SEQUENCE [LARGE SCALE GENOMIC DNA]</scope>
    <source>
        <strain evidence="4">JCM 10977</strain>
    </source>
</reference>
<dbReference type="Gene3D" id="2.30.110.10">
    <property type="entry name" value="Electron Transport, Fmn-binding Protein, Chain A"/>
    <property type="match status" value="1"/>
</dbReference>
<name>A0ABP4BLG8_9ACTN</name>
<dbReference type="InterPro" id="IPR019920">
    <property type="entry name" value="F420-binding_dom_put"/>
</dbReference>
<dbReference type="InterPro" id="IPR012349">
    <property type="entry name" value="Split_barrel_FMN-bd"/>
</dbReference>
<sequence>MIPLPESTHRLFATDNHAVLVTVDADGSPQASLVWAERDGDQVLIGMEGYQRKAANLRRDPRVTVIIEDDQPSRRGLAQYLVIRGRAEITGPGIGEEWTALMDKQAQRYLGKEYPFENRYSETAVIARVTPEKITGEGPWAARG</sequence>
<keyword evidence="4" id="KW-1185">Reference proteome</keyword>
<dbReference type="NCBIfam" id="TIGR03618">
    <property type="entry name" value="Rv1155_F420"/>
    <property type="match status" value="1"/>
</dbReference>
<keyword evidence="1" id="KW-0560">Oxidoreductase</keyword>
<gene>
    <name evidence="3" type="ORF">GCM10009554_53120</name>
</gene>
<dbReference type="InterPro" id="IPR052019">
    <property type="entry name" value="F420H2_bilvrd_red/Heme_oxyg"/>
</dbReference>
<protein>
    <submittedName>
        <fullName evidence="3">TIGR03618 family F420-dependent PPOX class oxidoreductase</fullName>
    </submittedName>
</protein>
<dbReference type="Proteomes" id="UP001500542">
    <property type="component" value="Unassembled WGS sequence"/>
</dbReference>